<feature type="compositionally biased region" description="Basic residues" evidence="1">
    <location>
        <begin position="62"/>
        <end position="74"/>
    </location>
</feature>
<evidence type="ECO:0000313" key="3">
    <source>
        <dbReference type="Proteomes" id="UP000481861"/>
    </source>
</evidence>
<feature type="region of interest" description="Disordered" evidence="1">
    <location>
        <begin position="41"/>
        <end position="88"/>
    </location>
</feature>
<organism evidence="2 3">
    <name type="scientific">Massariosphaeria phaeospora</name>
    <dbReference type="NCBI Taxonomy" id="100035"/>
    <lineage>
        <taxon>Eukaryota</taxon>
        <taxon>Fungi</taxon>
        <taxon>Dikarya</taxon>
        <taxon>Ascomycota</taxon>
        <taxon>Pezizomycotina</taxon>
        <taxon>Dothideomycetes</taxon>
        <taxon>Pleosporomycetidae</taxon>
        <taxon>Pleosporales</taxon>
        <taxon>Pleosporales incertae sedis</taxon>
        <taxon>Massariosphaeria</taxon>
    </lineage>
</organism>
<evidence type="ECO:0000256" key="1">
    <source>
        <dbReference type="SAM" id="MobiDB-lite"/>
    </source>
</evidence>
<gene>
    <name evidence="2" type="ORF">BDV95DRAFT_596680</name>
</gene>
<dbReference type="Proteomes" id="UP000481861">
    <property type="component" value="Unassembled WGS sequence"/>
</dbReference>
<reference evidence="2 3" key="1">
    <citation type="submission" date="2020-01" db="EMBL/GenBank/DDBJ databases">
        <authorList>
            <consortium name="DOE Joint Genome Institute"/>
            <person name="Haridas S."/>
            <person name="Albert R."/>
            <person name="Binder M."/>
            <person name="Bloem J."/>
            <person name="Labutti K."/>
            <person name="Salamov A."/>
            <person name="Andreopoulos B."/>
            <person name="Baker S.E."/>
            <person name="Barry K."/>
            <person name="Bills G."/>
            <person name="Bluhm B.H."/>
            <person name="Cannon C."/>
            <person name="Castanera R."/>
            <person name="Culley D.E."/>
            <person name="Daum C."/>
            <person name="Ezra D."/>
            <person name="Gonzalez J.B."/>
            <person name="Henrissat B."/>
            <person name="Kuo A."/>
            <person name="Liang C."/>
            <person name="Lipzen A."/>
            <person name="Lutzoni F."/>
            <person name="Magnuson J."/>
            <person name="Mondo S."/>
            <person name="Nolan M."/>
            <person name="Ohm R."/>
            <person name="Pangilinan J."/>
            <person name="Park H.-J.H."/>
            <person name="Ramirez L."/>
            <person name="Alfaro M."/>
            <person name="Sun H."/>
            <person name="Tritt A."/>
            <person name="Yoshinaga Y."/>
            <person name="Zwiers L.-H.L."/>
            <person name="Turgeon B.G."/>
            <person name="Goodwin S.B."/>
            <person name="Spatafora J.W."/>
            <person name="Crous P.W."/>
            <person name="Grigoriev I.V."/>
        </authorList>
    </citation>
    <scope>NUCLEOTIDE SEQUENCE [LARGE SCALE GENOMIC DNA]</scope>
    <source>
        <strain evidence="2 3">CBS 611.86</strain>
    </source>
</reference>
<sequence length="161" mass="18275">MRASMSDTNGVVHRRRNRNLLRRARKVADCDEMFIARQTKAQEISRKASARPPTQLTDSRTRSRSRTRTSRRKVHSEASHCTPAQVPDWAAHGVRDTYRTFSDTDDWTRKPHCSPSAAKIFSAAGRQSMAGPDQSWQCIWRTGAFPPVQFQCSSGPRMRAS</sequence>
<protein>
    <submittedName>
        <fullName evidence="2">Uncharacterized protein</fullName>
    </submittedName>
</protein>
<proteinExistence type="predicted"/>
<comment type="caution">
    <text evidence="2">The sequence shown here is derived from an EMBL/GenBank/DDBJ whole genome shotgun (WGS) entry which is preliminary data.</text>
</comment>
<name>A0A7C8IBG7_9PLEO</name>
<accession>A0A7C8IBG7</accession>
<dbReference type="EMBL" id="JAADJZ010000017">
    <property type="protein sequence ID" value="KAF2869007.1"/>
    <property type="molecule type" value="Genomic_DNA"/>
</dbReference>
<evidence type="ECO:0000313" key="2">
    <source>
        <dbReference type="EMBL" id="KAF2869007.1"/>
    </source>
</evidence>
<dbReference type="AlphaFoldDB" id="A0A7C8IBG7"/>
<keyword evidence="3" id="KW-1185">Reference proteome</keyword>